<evidence type="ECO:0000313" key="4">
    <source>
        <dbReference type="Proteomes" id="UP000663873"/>
    </source>
</evidence>
<dbReference type="EMBL" id="CAJOBP010009512">
    <property type="protein sequence ID" value="CAF4553781.1"/>
    <property type="molecule type" value="Genomic_DNA"/>
</dbReference>
<dbReference type="AlphaFoldDB" id="A0A820Z1B4"/>
<evidence type="ECO:0000313" key="3">
    <source>
        <dbReference type="EMBL" id="CAF4553781.1"/>
    </source>
</evidence>
<evidence type="ECO:0000256" key="1">
    <source>
        <dbReference type="SAM" id="Coils"/>
    </source>
</evidence>
<name>A0A820Z1B4_9BILA</name>
<feature type="region of interest" description="Disordered" evidence="2">
    <location>
        <begin position="89"/>
        <end position="121"/>
    </location>
</feature>
<sequence>MMTQSMHDLRLALRESTKQLEDAENASNKLRTDYENQLHKKDEVISMKESIIKEKDAYITKLEEEISKYDPTFVVSTGLNNGMSLNLSPRSSLLDVPSPTKQHRTKRTAISAEPAQHKKSKDLRVVLQAFDKSDR</sequence>
<reference evidence="3" key="1">
    <citation type="submission" date="2021-02" db="EMBL/GenBank/DDBJ databases">
        <authorList>
            <person name="Nowell W R."/>
        </authorList>
    </citation>
    <scope>NUCLEOTIDE SEQUENCE</scope>
</reference>
<keyword evidence="4" id="KW-1185">Reference proteome</keyword>
<keyword evidence="1" id="KW-0175">Coiled coil</keyword>
<dbReference type="Proteomes" id="UP000663873">
    <property type="component" value="Unassembled WGS sequence"/>
</dbReference>
<organism evidence="3 4">
    <name type="scientific">Rotaria socialis</name>
    <dbReference type="NCBI Taxonomy" id="392032"/>
    <lineage>
        <taxon>Eukaryota</taxon>
        <taxon>Metazoa</taxon>
        <taxon>Spiralia</taxon>
        <taxon>Gnathifera</taxon>
        <taxon>Rotifera</taxon>
        <taxon>Eurotatoria</taxon>
        <taxon>Bdelloidea</taxon>
        <taxon>Philodinida</taxon>
        <taxon>Philodinidae</taxon>
        <taxon>Rotaria</taxon>
    </lineage>
</organism>
<accession>A0A820Z1B4</accession>
<feature type="coiled-coil region" evidence="1">
    <location>
        <begin position="6"/>
        <end position="40"/>
    </location>
</feature>
<protein>
    <submittedName>
        <fullName evidence="3">Uncharacterized protein</fullName>
    </submittedName>
</protein>
<proteinExistence type="predicted"/>
<gene>
    <name evidence="3" type="ORF">UJA718_LOCUS29530</name>
</gene>
<comment type="caution">
    <text evidence="3">The sequence shown here is derived from an EMBL/GenBank/DDBJ whole genome shotgun (WGS) entry which is preliminary data.</text>
</comment>
<evidence type="ECO:0000256" key="2">
    <source>
        <dbReference type="SAM" id="MobiDB-lite"/>
    </source>
</evidence>